<keyword evidence="2" id="KW-1185">Reference proteome</keyword>
<comment type="caution">
    <text evidence="1">The sequence shown here is derived from an EMBL/GenBank/DDBJ whole genome shotgun (WGS) entry which is preliminary data.</text>
</comment>
<dbReference type="EMBL" id="SLWX01000008">
    <property type="protein sequence ID" value="TCO75558.1"/>
    <property type="molecule type" value="Genomic_DNA"/>
</dbReference>
<proteinExistence type="predicted"/>
<accession>A0A4R2KZ47</accession>
<evidence type="ECO:0000313" key="2">
    <source>
        <dbReference type="Proteomes" id="UP000294980"/>
    </source>
</evidence>
<protein>
    <submittedName>
        <fullName evidence="1">Uncharacterized protein</fullName>
    </submittedName>
</protein>
<name>A0A4R2KZ47_9GAMM</name>
<evidence type="ECO:0000313" key="1">
    <source>
        <dbReference type="EMBL" id="TCO75558.1"/>
    </source>
</evidence>
<dbReference type="RefSeq" id="WP_117317899.1">
    <property type="nucleotide sequence ID" value="NZ_QQSW01000010.1"/>
</dbReference>
<sequence length="78" mass="8534">MTPDAIPDGLFGLLGAIQLCDSDGEWHDVSGETIAISNAAPAENPDVLFTVPELNIVSIKYRQRLARLSTLFHDLLNR</sequence>
<dbReference type="AlphaFoldDB" id="A0A4R2KZ47"/>
<organism evidence="1 2">
    <name type="scientific">Chromatocurvus halotolerans</name>
    <dbReference type="NCBI Taxonomy" id="1132028"/>
    <lineage>
        <taxon>Bacteria</taxon>
        <taxon>Pseudomonadati</taxon>
        <taxon>Pseudomonadota</taxon>
        <taxon>Gammaproteobacteria</taxon>
        <taxon>Cellvibrionales</taxon>
        <taxon>Halieaceae</taxon>
        <taxon>Chromatocurvus</taxon>
    </lineage>
</organism>
<reference evidence="1 2" key="1">
    <citation type="submission" date="2019-03" db="EMBL/GenBank/DDBJ databases">
        <title>Genomic Encyclopedia of Type Strains, Phase IV (KMG-IV): sequencing the most valuable type-strain genomes for metagenomic binning, comparative biology and taxonomic classification.</title>
        <authorList>
            <person name="Goeker M."/>
        </authorList>
    </citation>
    <scope>NUCLEOTIDE SEQUENCE [LARGE SCALE GENOMIC DNA]</scope>
    <source>
        <strain evidence="1 2">DSM 23344</strain>
    </source>
</reference>
<gene>
    <name evidence="1" type="ORF">EV688_108125</name>
</gene>
<dbReference type="Proteomes" id="UP000294980">
    <property type="component" value="Unassembled WGS sequence"/>
</dbReference>